<evidence type="ECO:0000313" key="3">
    <source>
        <dbReference type="Proteomes" id="UP001499882"/>
    </source>
</evidence>
<protein>
    <recommendedName>
        <fullName evidence="4">SPW repeat-containing protein</fullName>
    </recommendedName>
</protein>
<name>A0ABP8YLF6_9ACTN</name>
<gene>
    <name evidence="2" type="ORF">GCM10023350_11900</name>
</gene>
<evidence type="ECO:0008006" key="4">
    <source>
        <dbReference type="Google" id="ProtNLM"/>
    </source>
</evidence>
<comment type="caution">
    <text evidence="2">The sequence shown here is derived from an EMBL/GenBank/DDBJ whole genome shotgun (WGS) entry which is preliminary data.</text>
</comment>
<reference evidence="3" key="1">
    <citation type="journal article" date="2019" name="Int. J. Syst. Evol. Microbiol.">
        <title>The Global Catalogue of Microorganisms (GCM) 10K type strain sequencing project: providing services to taxonomists for standard genome sequencing and annotation.</title>
        <authorList>
            <consortium name="The Broad Institute Genomics Platform"/>
            <consortium name="The Broad Institute Genome Sequencing Center for Infectious Disease"/>
            <person name="Wu L."/>
            <person name="Ma J."/>
        </authorList>
    </citation>
    <scope>NUCLEOTIDE SEQUENCE [LARGE SCALE GENOMIC DNA]</scope>
    <source>
        <strain evidence="3">JCM 18532</strain>
    </source>
</reference>
<proteinExistence type="predicted"/>
<evidence type="ECO:0000313" key="2">
    <source>
        <dbReference type="EMBL" id="GAA4730290.1"/>
    </source>
</evidence>
<accession>A0ABP8YLF6</accession>
<feature type="transmembrane region" description="Helical" evidence="1">
    <location>
        <begin position="27"/>
        <end position="45"/>
    </location>
</feature>
<sequence length="111" mass="11581">MKLLVAVGLLLAGAVTGLTAVAVHELVWGFVLALVATAVTVFALPAGWWSRLAFVVGWVVMVGWLTVPRPEGDYLVSQDWQGYGVLAFGMVLLVAGLATLPRPGGPPTDAP</sequence>
<feature type="transmembrane region" description="Helical" evidence="1">
    <location>
        <begin position="80"/>
        <end position="100"/>
    </location>
</feature>
<evidence type="ECO:0000256" key="1">
    <source>
        <dbReference type="SAM" id="Phobius"/>
    </source>
</evidence>
<dbReference type="Proteomes" id="UP001499882">
    <property type="component" value="Unassembled WGS sequence"/>
</dbReference>
<dbReference type="EMBL" id="BAABKN010000009">
    <property type="protein sequence ID" value="GAA4730290.1"/>
    <property type="molecule type" value="Genomic_DNA"/>
</dbReference>
<keyword evidence="1" id="KW-1133">Transmembrane helix</keyword>
<feature type="transmembrane region" description="Helical" evidence="1">
    <location>
        <begin position="52"/>
        <end position="68"/>
    </location>
</feature>
<keyword evidence="1" id="KW-0472">Membrane</keyword>
<organism evidence="2 3">
    <name type="scientific">Nocardioides endophyticus</name>
    <dbReference type="NCBI Taxonomy" id="1353775"/>
    <lineage>
        <taxon>Bacteria</taxon>
        <taxon>Bacillati</taxon>
        <taxon>Actinomycetota</taxon>
        <taxon>Actinomycetes</taxon>
        <taxon>Propionibacteriales</taxon>
        <taxon>Nocardioidaceae</taxon>
        <taxon>Nocardioides</taxon>
    </lineage>
</organism>
<keyword evidence="1" id="KW-0812">Transmembrane</keyword>
<dbReference type="RefSeq" id="WP_345525764.1">
    <property type="nucleotide sequence ID" value="NZ_BAABKN010000009.1"/>
</dbReference>
<keyword evidence="3" id="KW-1185">Reference proteome</keyword>